<evidence type="ECO:0000313" key="1">
    <source>
        <dbReference type="EMBL" id="CAK0898954.1"/>
    </source>
</evidence>
<accession>A0ABN9XKX7</accession>
<organism evidence="1 2">
    <name type="scientific">Prorocentrum cordatum</name>
    <dbReference type="NCBI Taxonomy" id="2364126"/>
    <lineage>
        <taxon>Eukaryota</taxon>
        <taxon>Sar</taxon>
        <taxon>Alveolata</taxon>
        <taxon>Dinophyceae</taxon>
        <taxon>Prorocentrales</taxon>
        <taxon>Prorocentraceae</taxon>
        <taxon>Prorocentrum</taxon>
    </lineage>
</organism>
<comment type="caution">
    <text evidence="1">The sequence shown here is derived from an EMBL/GenBank/DDBJ whole genome shotgun (WGS) entry which is preliminary data.</text>
</comment>
<protein>
    <submittedName>
        <fullName evidence="1">Uncharacterized protein</fullName>
    </submittedName>
</protein>
<gene>
    <name evidence="1" type="ORF">PCOR1329_LOCUS76596</name>
</gene>
<proteinExistence type="predicted"/>
<dbReference type="Gene3D" id="1.25.40.10">
    <property type="entry name" value="Tetratricopeptide repeat domain"/>
    <property type="match status" value="1"/>
</dbReference>
<dbReference type="InterPro" id="IPR011990">
    <property type="entry name" value="TPR-like_helical_dom_sf"/>
</dbReference>
<evidence type="ECO:0000313" key="2">
    <source>
        <dbReference type="Proteomes" id="UP001189429"/>
    </source>
</evidence>
<dbReference type="Proteomes" id="UP001189429">
    <property type="component" value="Unassembled WGS sequence"/>
</dbReference>
<sequence length="108" mass="11879">MGPPWLATAQGSARVRVAYPAVAEPDVVCEVLARCRRFFSELRDAKSEPRAISYSAGISACDKGEQWQRVRALLSEMREVELEPTVSATVLGSTRARRASDGSGHWRC</sequence>
<dbReference type="EMBL" id="CAUYUJ010020526">
    <property type="protein sequence ID" value="CAK0898954.1"/>
    <property type="molecule type" value="Genomic_DNA"/>
</dbReference>
<name>A0ABN9XKX7_9DINO</name>
<keyword evidence="2" id="KW-1185">Reference proteome</keyword>
<reference evidence="1" key="1">
    <citation type="submission" date="2023-10" db="EMBL/GenBank/DDBJ databases">
        <authorList>
            <person name="Chen Y."/>
            <person name="Shah S."/>
            <person name="Dougan E. K."/>
            <person name="Thang M."/>
            <person name="Chan C."/>
        </authorList>
    </citation>
    <scope>NUCLEOTIDE SEQUENCE [LARGE SCALE GENOMIC DNA]</scope>
</reference>